<organism evidence="2 3">
    <name type="scientific">Fusarium acutatum</name>
    <dbReference type="NCBI Taxonomy" id="78861"/>
    <lineage>
        <taxon>Eukaryota</taxon>
        <taxon>Fungi</taxon>
        <taxon>Dikarya</taxon>
        <taxon>Ascomycota</taxon>
        <taxon>Pezizomycotina</taxon>
        <taxon>Sordariomycetes</taxon>
        <taxon>Hypocreomycetidae</taxon>
        <taxon>Hypocreales</taxon>
        <taxon>Nectriaceae</taxon>
        <taxon>Fusarium</taxon>
        <taxon>Fusarium fujikuroi species complex</taxon>
    </lineage>
</organism>
<sequence>MKQENNIKHSTKEHQHANPNDKSVEIKYKDQAVFPPFSFSSTYNNHSLTHTNTLFTILNTEHSPTFLSLSTPTFKMPSTKNITAQTPGYPLTCTVMAKPTKDNQTPGYPLTCSVMKKPAANSQTPGYPLTCTVM</sequence>
<comment type="caution">
    <text evidence="2">The sequence shown here is derived from an EMBL/GenBank/DDBJ whole genome shotgun (WGS) entry which is preliminary data.</text>
</comment>
<proteinExistence type="predicted"/>
<feature type="compositionally biased region" description="Basic and acidic residues" evidence="1">
    <location>
        <begin position="1"/>
        <end position="16"/>
    </location>
</feature>
<keyword evidence="3" id="KW-1185">Reference proteome</keyword>
<reference evidence="2 3" key="1">
    <citation type="submission" date="2020-01" db="EMBL/GenBank/DDBJ databases">
        <title>Identification and distribution of gene clusters putatively required for synthesis of sphingolipid metabolism inhibitors in phylogenetically diverse species of the filamentous fungus Fusarium.</title>
        <authorList>
            <person name="Kim H.-S."/>
            <person name="Busman M."/>
            <person name="Brown D.W."/>
            <person name="Divon H."/>
            <person name="Uhlig S."/>
            <person name="Proctor R.H."/>
        </authorList>
    </citation>
    <scope>NUCLEOTIDE SEQUENCE [LARGE SCALE GENOMIC DNA]</scope>
    <source>
        <strain evidence="2 3">NRRL 13308</strain>
    </source>
</reference>
<dbReference type="AlphaFoldDB" id="A0A8H4NPM5"/>
<evidence type="ECO:0000313" key="2">
    <source>
        <dbReference type="EMBL" id="KAF4433481.1"/>
    </source>
</evidence>
<evidence type="ECO:0000313" key="3">
    <source>
        <dbReference type="Proteomes" id="UP000536711"/>
    </source>
</evidence>
<protein>
    <submittedName>
        <fullName evidence="2">Pheromone 2</fullName>
    </submittedName>
</protein>
<name>A0A8H4NPM5_9HYPO</name>
<evidence type="ECO:0000256" key="1">
    <source>
        <dbReference type="SAM" id="MobiDB-lite"/>
    </source>
</evidence>
<dbReference type="OrthoDB" id="4969628at2759"/>
<accession>A0A8H4NPM5</accession>
<feature type="region of interest" description="Disordered" evidence="1">
    <location>
        <begin position="1"/>
        <end position="21"/>
    </location>
</feature>
<gene>
    <name evidence="2" type="ORF">FACUT_8122</name>
</gene>
<dbReference type="EMBL" id="JAADJF010000220">
    <property type="protein sequence ID" value="KAF4433481.1"/>
    <property type="molecule type" value="Genomic_DNA"/>
</dbReference>
<dbReference type="Proteomes" id="UP000536711">
    <property type="component" value="Unassembled WGS sequence"/>
</dbReference>